<name>A0ABW5WFH7_9PSEU</name>
<keyword evidence="3 7" id="KW-0285">Flavoprotein</keyword>
<keyword evidence="4" id="KW-0319">Glycerol metabolism</keyword>
<dbReference type="Pfam" id="PF16901">
    <property type="entry name" value="DAO_C"/>
    <property type="match status" value="1"/>
</dbReference>
<evidence type="ECO:0000313" key="10">
    <source>
        <dbReference type="EMBL" id="MFD2802231.1"/>
    </source>
</evidence>
<reference evidence="11" key="1">
    <citation type="journal article" date="2019" name="Int. J. Syst. Evol. Microbiol.">
        <title>The Global Catalogue of Microorganisms (GCM) 10K type strain sequencing project: providing services to taxonomists for standard genome sequencing and annotation.</title>
        <authorList>
            <consortium name="The Broad Institute Genomics Platform"/>
            <consortium name="The Broad Institute Genome Sequencing Center for Infectious Disease"/>
            <person name="Wu L."/>
            <person name="Ma J."/>
        </authorList>
    </citation>
    <scope>NUCLEOTIDE SEQUENCE [LARGE SCALE GENOMIC DNA]</scope>
    <source>
        <strain evidence="11">IBRC-M 10906</strain>
    </source>
</reference>
<dbReference type="RefSeq" id="WP_377389876.1">
    <property type="nucleotide sequence ID" value="NZ_JBHSAN010000019.1"/>
</dbReference>
<dbReference type="InterPro" id="IPR006076">
    <property type="entry name" value="FAD-dep_OxRdtase"/>
</dbReference>
<keyword evidence="11" id="KW-1185">Reference proteome</keyword>
<comment type="catalytic activity">
    <reaction evidence="7">
        <text>a quinone + sn-glycerol 3-phosphate = dihydroxyacetone phosphate + a quinol</text>
        <dbReference type="Rhea" id="RHEA:18977"/>
        <dbReference type="ChEBI" id="CHEBI:24646"/>
        <dbReference type="ChEBI" id="CHEBI:57597"/>
        <dbReference type="ChEBI" id="CHEBI:57642"/>
        <dbReference type="ChEBI" id="CHEBI:132124"/>
        <dbReference type="EC" id="1.1.5.3"/>
    </reaction>
</comment>
<keyword evidence="6 7" id="KW-0560">Oxidoreductase</keyword>
<dbReference type="Gene3D" id="1.10.8.870">
    <property type="entry name" value="Alpha-glycerophosphate oxidase, cap domain"/>
    <property type="match status" value="1"/>
</dbReference>
<accession>A0ABW5WFH7</accession>
<evidence type="ECO:0000259" key="9">
    <source>
        <dbReference type="Pfam" id="PF16901"/>
    </source>
</evidence>
<comment type="cofactor">
    <cofactor evidence="1 7">
        <name>FAD</name>
        <dbReference type="ChEBI" id="CHEBI:57692"/>
    </cofactor>
</comment>
<dbReference type="PROSITE" id="PS00978">
    <property type="entry name" value="FAD_G3PDH_2"/>
    <property type="match status" value="1"/>
</dbReference>
<dbReference type="PANTHER" id="PTHR11985:SF35">
    <property type="entry name" value="ANAEROBIC GLYCEROL-3-PHOSPHATE DEHYDROGENASE SUBUNIT A"/>
    <property type="match status" value="1"/>
</dbReference>
<comment type="similarity">
    <text evidence="2 7">Belongs to the FAD-dependent glycerol-3-phosphate dehydrogenase family.</text>
</comment>
<dbReference type="Gene3D" id="3.50.50.60">
    <property type="entry name" value="FAD/NAD(P)-binding domain"/>
    <property type="match status" value="1"/>
</dbReference>
<dbReference type="InterPro" id="IPR038299">
    <property type="entry name" value="DAO_C_sf"/>
</dbReference>
<gene>
    <name evidence="10" type="ORF">ACFS2C_22850</name>
</gene>
<proteinExistence type="inferred from homology"/>
<dbReference type="InterPro" id="IPR036188">
    <property type="entry name" value="FAD/NAD-bd_sf"/>
</dbReference>
<evidence type="ECO:0000256" key="5">
    <source>
        <dbReference type="ARBA" id="ARBA00022827"/>
    </source>
</evidence>
<organism evidence="10 11">
    <name type="scientific">Prauserella oleivorans</name>
    <dbReference type="NCBI Taxonomy" id="1478153"/>
    <lineage>
        <taxon>Bacteria</taxon>
        <taxon>Bacillati</taxon>
        <taxon>Actinomycetota</taxon>
        <taxon>Actinomycetes</taxon>
        <taxon>Pseudonocardiales</taxon>
        <taxon>Pseudonocardiaceae</taxon>
        <taxon>Prauserella</taxon>
    </lineage>
</organism>
<feature type="domain" description="FAD dependent oxidoreductase" evidence="8">
    <location>
        <begin position="25"/>
        <end position="383"/>
    </location>
</feature>
<dbReference type="Gene3D" id="3.30.9.10">
    <property type="entry name" value="D-Amino Acid Oxidase, subunit A, domain 2"/>
    <property type="match status" value="1"/>
</dbReference>
<dbReference type="EMBL" id="JBHUOF010000042">
    <property type="protein sequence ID" value="MFD2802231.1"/>
    <property type="molecule type" value="Genomic_DNA"/>
</dbReference>
<comment type="caution">
    <text evidence="10">The sequence shown here is derived from an EMBL/GenBank/DDBJ whole genome shotgun (WGS) entry which is preliminary data.</text>
</comment>
<evidence type="ECO:0000313" key="11">
    <source>
        <dbReference type="Proteomes" id="UP001597478"/>
    </source>
</evidence>
<evidence type="ECO:0000256" key="3">
    <source>
        <dbReference type="ARBA" id="ARBA00022630"/>
    </source>
</evidence>
<feature type="domain" description="Alpha-glycerophosphate oxidase C-terminal" evidence="9">
    <location>
        <begin position="406"/>
        <end position="507"/>
    </location>
</feature>
<dbReference type="Proteomes" id="UP001597478">
    <property type="component" value="Unassembled WGS sequence"/>
</dbReference>
<evidence type="ECO:0000256" key="1">
    <source>
        <dbReference type="ARBA" id="ARBA00001974"/>
    </source>
</evidence>
<dbReference type="SUPFAM" id="SSF51905">
    <property type="entry name" value="FAD/NAD(P)-binding domain"/>
    <property type="match status" value="1"/>
</dbReference>
<dbReference type="PANTHER" id="PTHR11985">
    <property type="entry name" value="GLYCEROL-3-PHOSPHATE DEHYDROGENASE"/>
    <property type="match status" value="1"/>
</dbReference>
<dbReference type="PRINTS" id="PR01001">
    <property type="entry name" value="FADG3PDH"/>
</dbReference>
<evidence type="ECO:0000256" key="2">
    <source>
        <dbReference type="ARBA" id="ARBA00007330"/>
    </source>
</evidence>
<keyword evidence="5" id="KW-0274">FAD</keyword>
<dbReference type="GO" id="GO:0016491">
    <property type="term" value="F:oxidoreductase activity"/>
    <property type="evidence" value="ECO:0007669"/>
    <property type="project" value="UniProtKB-KW"/>
</dbReference>
<protein>
    <recommendedName>
        <fullName evidence="7">Glycerol-3-phosphate dehydrogenase</fullName>
        <ecNumber evidence="7">1.1.5.3</ecNumber>
    </recommendedName>
</protein>
<evidence type="ECO:0000259" key="8">
    <source>
        <dbReference type="Pfam" id="PF01266"/>
    </source>
</evidence>
<dbReference type="PROSITE" id="PS00977">
    <property type="entry name" value="FAD_G3PDH_1"/>
    <property type="match status" value="1"/>
</dbReference>
<evidence type="ECO:0000256" key="6">
    <source>
        <dbReference type="ARBA" id="ARBA00023002"/>
    </source>
</evidence>
<evidence type="ECO:0000256" key="7">
    <source>
        <dbReference type="RuleBase" id="RU361217"/>
    </source>
</evidence>
<dbReference type="Pfam" id="PF01266">
    <property type="entry name" value="DAO"/>
    <property type="match status" value="1"/>
</dbReference>
<sequence>MITASLSARRRARELDALASGERVDVIVVGGGVTGVGCALDAASRGLSVALVEAHDLAFGTSRWSSKMVHGGLRYLAHGDIALARESAVERHILMTRTAPHLTRQLPQLFPAYESASRADRLLTAAGLRAGDALRRAAGTPSWLLPRPRSVPAAEALALAPGLRRSGLRGGLLSFDGALTDDARLVVTLARTAAAHGARVLTRLTATGLHADRVAARDELTGHSVELYARQVINATGVWAGRLVPSVRLRPSRGTHLVLDAERTGLAETAVMVPVPGERNRFVLLLPQPGGKAYLGLTDEPLDGEAEDVAAAPQSDVDFLLEVASSVLDTELRAEHVLGAFAGLRPLLAADGHTADLSRQHAVLTDGTTGVVTVVGGKLTTYRRMAEDAVTTAVRVASLPAGAAHTARLPLLGAARRDQLSTVDAPARLIGKYGTEAPRVAALGEVDPELARPLFPGCEVTAAEVVWAVRHEGALDADDVLHRRTRIGLVPEEADAARDVVADLVDRTTRGLHETA</sequence>
<evidence type="ECO:0000256" key="4">
    <source>
        <dbReference type="ARBA" id="ARBA00022798"/>
    </source>
</evidence>
<dbReference type="EC" id="1.1.5.3" evidence="7"/>
<dbReference type="InterPro" id="IPR000447">
    <property type="entry name" value="G3P_DH_FAD-dep"/>
</dbReference>
<dbReference type="InterPro" id="IPR031656">
    <property type="entry name" value="DAO_C"/>
</dbReference>